<dbReference type="InterPro" id="IPR018076">
    <property type="entry name" value="T2SS_GspF_dom"/>
</dbReference>
<keyword evidence="6 7" id="KW-0472">Membrane</keyword>
<feature type="transmembrane region" description="Helical" evidence="7">
    <location>
        <begin position="157"/>
        <end position="184"/>
    </location>
</feature>
<proteinExistence type="inferred from homology"/>
<feature type="transmembrane region" description="Helical" evidence="7">
    <location>
        <begin position="320"/>
        <end position="341"/>
    </location>
</feature>
<feature type="domain" description="Type II secretion system protein GspF" evidence="8">
    <location>
        <begin position="217"/>
        <end position="339"/>
    </location>
</feature>
<reference evidence="9 10" key="1">
    <citation type="submission" date="2019-08" db="EMBL/GenBank/DDBJ databases">
        <title>Bacillus genomes from the desert of Cuatro Cienegas, Coahuila.</title>
        <authorList>
            <person name="Olmedo-Alvarez G."/>
        </authorList>
    </citation>
    <scope>NUCLEOTIDE SEQUENCE [LARGE SCALE GENOMIC DNA]</scope>
    <source>
        <strain evidence="9 10">CH40_1T</strain>
    </source>
</reference>
<dbReference type="EMBL" id="VTEH01000006">
    <property type="protein sequence ID" value="TYR75600.1"/>
    <property type="molecule type" value="Genomic_DNA"/>
</dbReference>
<evidence type="ECO:0000256" key="4">
    <source>
        <dbReference type="ARBA" id="ARBA00022692"/>
    </source>
</evidence>
<gene>
    <name evidence="9" type="ORF">FZC79_10560</name>
</gene>
<organism evidence="9 10">
    <name type="scientific">Rossellomorea vietnamensis</name>
    <dbReference type="NCBI Taxonomy" id="218284"/>
    <lineage>
        <taxon>Bacteria</taxon>
        <taxon>Bacillati</taxon>
        <taxon>Bacillota</taxon>
        <taxon>Bacilli</taxon>
        <taxon>Bacillales</taxon>
        <taxon>Bacillaceae</taxon>
        <taxon>Rossellomorea</taxon>
    </lineage>
</organism>
<sequence>MENRVKRKNGNIKDHGSFLKRLGELLSNGYSLTDAIEFVFIGHYQGQDAIKQKMLSQLQNGSSLSAVLQSAGLPLHVCTQIYFAEMHGRIAETLIQAGEYLHARQRDREALMKVLTYPLALIFILIGVMILLKSVLFPQFQILYSSMGYSPENNLRIFLVIVERLPALFLVLLVLSVFGGAVFYQRFQSRTPLKRAEMLLRIPLISKYLRLLYTQFFSREVSFLLNSGMSINQALNELGSQTYRPLFKEAAGRMIQDLRIGKSFPETVEFFGLFTDGFLEVIRHGERRGQLPQELFIYSQFCMETLEDSGKKLLTVIQPVVFLFIGVFILLIYFSIMVPMFQVMQSLG</sequence>
<evidence type="ECO:0000256" key="3">
    <source>
        <dbReference type="ARBA" id="ARBA00022475"/>
    </source>
</evidence>
<feature type="domain" description="Type II secretion system protein GspF" evidence="8">
    <location>
        <begin position="18"/>
        <end position="138"/>
    </location>
</feature>
<dbReference type="AlphaFoldDB" id="A0A5D4KFL1"/>
<keyword evidence="5 7" id="KW-1133">Transmembrane helix</keyword>
<comment type="subcellular location">
    <subcellularLocation>
        <location evidence="1">Cell membrane</location>
        <topology evidence="1">Multi-pass membrane protein</topology>
    </subcellularLocation>
</comment>
<dbReference type="PANTHER" id="PTHR30012:SF0">
    <property type="entry name" value="TYPE II SECRETION SYSTEM PROTEIN F-RELATED"/>
    <property type="match status" value="1"/>
</dbReference>
<evidence type="ECO:0000256" key="6">
    <source>
        <dbReference type="ARBA" id="ARBA00023136"/>
    </source>
</evidence>
<comment type="caution">
    <text evidence="9">The sequence shown here is derived from an EMBL/GenBank/DDBJ whole genome shotgun (WGS) entry which is preliminary data.</text>
</comment>
<keyword evidence="3" id="KW-1003">Cell membrane</keyword>
<evidence type="ECO:0000313" key="10">
    <source>
        <dbReference type="Proteomes" id="UP000323317"/>
    </source>
</evidence>
<dbReference type="PRINTS" id="PR00812">
    <property type="entry name" value="BCTERIALGSPF"/>
</dbReference>
<dbReference type="GO" id="GO:0005886">
    <property type="term" value="C:plasma membrane"/>
    <property type="evidence" value="ECO:0007669"/>
    <property type="project" value="UniProtKB-SubCell"/>
</dbReference>
<dbReference type="InterPro" id="IPR003004">
    <property type="entry name" value="GspF/PilC"/>
</dbReference>
<protein>
    <submittedName>
        <fullName evidence="9">Type II secretion system F family protein</fullName>
    </submittedName>
</protein>
<keyword evidence="4 7" id="KW-0812">Transmembrane</keyword>
<evidence type="ECO:0000256" key="1">
    <source>
        <dbReference type="ARBA" id="ARBA00004651"/>
    </source>
</evidence>
<evidence type="ECO:0000313" key="9">
    <source>
        <dbReference type="EMBL" id="TYR75600.1"/>
    </source>
</evidence>
<feature type="transmembrane region" description="Helical" evidence="7">
    <location>
        <begin position="114"/>
        <end position="137"/>
    </location>
</feature>
<evidence type="ECO:0000256" key="7">
    <source>
        <dbReference type="SAM" id="Phobius"/>
    </source>
</evidence>
<dbReference type="InterPro" id="IPR042094">
    <property type="entry name" value="T2SS_GspF_sf"/>
</dbReference>
<dbReference type="InterPro" id="IPR047692">
    <property type="entry name" value="T4P_ComGB"/>
</dbReference>
<evidence type="ECO:0000256" key="2">
    <source>
        <dbReference type="ARBA" id="ARBA00005745"/>
    </source>
</evidence>
<evidence type="ECO:0000256" key="5">
    <source>
        <dbReference type="ARBA" id="ARBA00022989"/>
    </source>
</evidence>
<comment type="similarity">
    <text evidence="2">Belongs to the GSP F family.</text>
</comment>
<dbReference type="NCBIfam" id="NF041012">
    <property type="entry name" value="T4P_ComGB"/>
    <property type="match status" value="1"/>
</dbReference>
<dbReference type="PANTHER" id="PTHR30012">
    <property type="entry name" value="GENERAL SECRETION PATHWAY PROTEIN"/>
    <property type="match status" value="1"/>
</dbReference>
<dbReference type="Gene3D" id="1.20.81.30">
    <property type="entry name" value="Type II secretion system (T2SS), domain F"/>
    <property type="match status" value="2"/>
</dbReference>
<accession>A0A5D4KFL1</accession>
<name>A0A5D4KFL1_9BACI</name>
<dbReference type="Proteomes" id="UP000323317">
    <property type="component" value="Unassembled WGS sequence"/>
</dbReference>
<evidence type="ECO:0000259" key="8">
    <source>
        <dbReference type="Pfam" id="PF00482"/>
    </source>
</evidence>
<dbReference type="Pfam" id="PF00482">
    <property type="entry name" value="T2SSF"/>
    <property type="match status" value="2"/>
</dbReference>